<gene>
    <name evidence="3" type="ORF">RM844_16535</name>
</gene>
<comment type="caution">
    <text evidence="3">The sequence shown here is derived from an EMBL/GenBank/DDBJ whole genome shotgun (WGS) entry which is preliminary data.</text>
</comment>
<dbReference type="EMBL" id="JAVREO010000009">
    <property type="protein sequence ID" value="MDT0267889.1"/>
    <property type="molecule type" value="Genomic_DNA"/>
</dbReference>
<evidence type="ECO:0000313" key="4">
    <source>
        <dbReference type="Proteomes" id="UP001183410"/>
    </source>
</evidence>
<dbReference type="RefSeq" id="WP_311667970.1">
    <property type="nucleotide sequence ID" value="NZ_JAVREO010000009.1"/>
</dbReference>
<evidence type="ECO:0000256" key="1">
    <source>
        <dbReference type="SAM" id="MobiDB-lite"/>
    </source>
</evidence>
<organism evidence="3 4">
    <name type="scientific">Streptomyces chisholmiae</name>
    <dbReference type="NCBI Taxonomy" id="3075540"/>
    <lineage>
        <taxon>Bacteria</taxon>
        <taxon>Bacillati</taxon>
        <taxon>Actinomycetota</taxon>
        <taxon>Actinomycetes</taxon>
        <taxon>Kitasatosporales</taxon>
        <taxon>Streptomycetaceae</taxon>
        <taxon>Streptomyces</taxon>
    </lineage>
</organism>
<accession>A0ABU2JTR2</accession>
<name>A0ABU2JTR2_9ACTN</name>
<proteinExistence type="predicted"/>
<feature type="region of interest" description="Disordered" evidence="1">
    <location>
        <begin position="100"/>
        <end position="124"/>
    </location>
</feature>
<feature type="chain" id="PRO_5045450277" description="Secreted protein" evidence="2">
    <location>
        <begin position="25"/>
        <end position="124"/>
    </location>
</feature>
<reference evidence="4" key="1">
    <citation type="submission" date="2023-07" db="EMBL/GenBank/DDBJ databases">
        <title>30 novel species of actinomycetes from the DSMZ collection.</title>
        <authorList>
            <person name="Nouioui I."/>
        </authorList>
    </citation>
    <scope>NUCLEOTIDE SEQUENCE [LARGE SCALE GENOMIC DNA]</scope>
    <source>
        <strain evidence="4">DSM 44915</strain>
    </source>
</reference>
<evidence type="ECO:0000313" key="3">
    <source>
        <dbReference type="EMBL" id="MDT0267889.1"/>
    </source>
</evidence>
<feature type="signal peptide" evidence="2">
    <location>
        <begin position="1"/>
        <end position="24"/>
    </location>
</feature>
<protein>
    <recommendedName>
        <fullName evidence="5">Secreted protein</fullName>
    </recommendedName>
</protein>
<keyword evidence="2" id="KW-0732">Signal</keyword>
<dbReference type="PROSITE" id="PS51257">
    <property type="entry name" value="PROKAR_LIPOPROTEIN"/>
    <property type="match status" value="1"/>
</dbReference>
<keyword evidence="4" id="KW-1185">Reference proteome</keyword>
<evidence type="ECO:0000256" key="2">
    <source>
        <dbReference type="SAM" id="SignalP"/>
    </source>
</evidence>
<evidence type="ECO:0008006" key="5">
    <source>
        <dbReference type="Google" id="ProtNLM"/>
    </source>
</evidence>
<sequence>MVKSIRMALAGGVLAATAALGATACDPQRAVDCARLALEVGGSVDDVGRALDSEDPAGFTDAADAAQEDLGALRDDVSDTDVRAAADSVGEALDNLRAVGDGEVPDLSPLNDAMDELTSACSPG</sequence>
<dbReference type="Proteomes" id="UP001183410">
    <property type="component" value="Unassembled WGS sequence"/>
</dbReference>